<proteinExistence type="inferred from homology"/>
<dbReference type="EMBL" id="CALNXI010005235">
    <property type="protein sequence ID" value="CAH3197184.1"/>
    <property type="molecule type" value="Genomic_DNA"/>
</dbReference>
<dbReference type="Pfam" id="PF03024">
    <property type="entry name" value="Folate_rec"/>
    <property type="match status" value="1"/>
</dbReference>
<gene>
    <name evidence="6" type="ORF">PEVE_00034510</name>
</gene>
<dbReference type="Proteomes" id="UP001159427">
    <property type="component" value="Unassembled WGS sequence"/>
</dbReference>
<keyword evidence="3" id="KW-1015">Disulfide bond</keyword>
<comment type="caution">
    <text evidence="6">The sequence shown here is derived from an EMBL/GenBank/DDBJ whole genome shotgun (WGS) entry which is preliminary data.</text>
</comment>
<evidence type="ECO:0000313" key="7">
    <source>
        <dbReference type="Proteomes" id="UP001159427"/>
    </source>
</evidence>
<keyword evidence="7" id="KW-1185">Reference proteome</keyword>
<dbReference type="InterPro" id="IPR018143">
    <property type="entry name" value="Folate_rcpt-like"/>
</dbReference>
<feature type="chain" id="PRO_5045038267" description="Folate receptor-like domain-containing protein" evidence="4">
    <location>
        <begin position="31"/>
        <end position="264"/>
    </location>
</feature>
<dbReference type="InterPro" id="IPR004269">
    <property type="entry name" value="Folate_rcpt"/>
</dbReference>
<organism evidence="6 7">
    <name type="scientific">Porites evermanni</name>
    <dbReference type="NCBI Taxonomy" id="104178"/>
    <lineage>
        <taxon>Eukaryota</taxon>
        <taxon>Metazoa</taxon>
        <taxon>Cnidaria</taxon>
        <taxon>Anthozoa</taxon>
        <taxon>Hexacorallia</taxon>
        <taxon>Scleractinia</taxon>
        <taxon>Fungiina</taxon>
        <taxon>Poritidae</taxon>
        <taxon>Porites</taxon>
    </lineage>
</organism>
<name>A0ABN8T1K8_9CNID</name>
<evidence type="ECO:0000256" key="1">
    <source>
        <dbReference type="ARBA" id="ARBA00007932"/>
    </source>
</evidence>
<sequence>MFCQCFCRHHPVDMAKSVLLVCLFLQSVFCVASEDRCIAGTYHKSSPSPETSDFKTCHAFKNSSCCTAAFTVELVANETRNLYNHSWHRCGQLSEKCQEFWVKQECFYQCSPKVYKWKHPTIEGALLGVPVCSDFCDNWYDACKADQICVENVLEDYNFTVHQENFCPANKPCRTYEAMYGSGKSLCEKMWAGSYNYTKANADYSNCLRMDGSQQAGPPTTTDGSQQAESTTTMLGSVPYPTSKGFVSKTGALLLVLLFVVPLL</sequence>
<evidence type="ECO:0000259" key="5">
    <source>
        <dbReference type="Pfam" id="PF03024"/>
    </source>
</evidence>
<protein>
    <recommendedName>
        <fullName evidence="5">Folate receptor-like domain-containing protein</fullName>
    </recommendedName>
</protein>
<evidence type="ECO:0000256" key="3">
    <source>
        <dbReference type="ARBA" id="ARBA00023157"/>
    </source>
</evidence>
<dbReference type="PANTHER" id="PTHR10517">
    <property type="entry name" value="FOLATE RECEPTOR"/>
    <property type="match status" value="1"/>
</dbReference>
<evidence type="ECO:0000313" key="6">
    <source>
        <dbReference type="EMBL" id="CAH3197184.1"/>
    </source>
</evidence>
<accession>A0ABN8T1K8</accession>
<reference evidence="6 7" key="1">
    <citation type="submission" date="2022-05" db="EMBL/GenBank/DDBJ databases">
        <authorList>
            <consortium name="Genoscope - CEA"/>
            <person name="William W."/>
        </authorList>
    </citation>
    <scope>NUCLEOTIDE SEQUENCE [LARGE SCALE GENOMIC DNA]</scope>
</reference>
<feature type="domain" description="Folate receptor-like" evidence="5">
    <location>
        <begin position="36"/>
        <end position="208"/>
    </location>
</feature>
<keyword evidence="2 4" id="KW-0732">Signal</keyword>
<dbReference type="PANTHER" id="PTHR10517:SF14">
    <property type="entry name" value="FOLATE RECEPTOR 1-RELATED"/>
    <property type="match status" value="1"/>
</dbReference>
<feature type="signal peptide" evidence="4">
    <location>
        <begin position="1"/>
        <end position="30"/>
    </location>
</feature>
<evidence type="ECO:0000256" key="2">
    <source>
        <dbReference type="ARBA" id="ARBA00022729"/>
    </source>
</evidence>
<comment type="similarity">
    <text evidence="1">Belongs to the folate receptor family.</text>
</comment>
<evidence type="ECO:0000256" key="4">
    <source>
        <dbReference type="SAM" id="SignalP"/>
    </source>
</evidence>